<dbReference type="Proteomes" id="UP000006860">
    <property type="component" value="Chromosome"/>
</dbReference>
<gene>
    <name evidence="1" type="ordered locus">Plabr_0068</name>
</gene>
<dbReference type="KEGG" id="pbs:Plabr_0068"/>
<dbReference type="SUPFAM" id="SSF102588">
    <property type="entry name" value="LmbE-like"/>
    <property type="match status" value="1"/>
</dbReference>
<dbReference type="Pfam" id="PF02585">
    <property type="entry name" value="PIG-L"/>
    <property type="match status" value="1"/>
</dbReference>
<dbReference type="EMBL" id="CP002546">
    <property type="protein sequence ID" value="ADY57698.1"/>
    <property type="molecule type" value="Genomic_DNA"/>
</dbReference>
<dbReference type="InterPro" id="IPR023842">
    <property type="entry name" value="Bacillithiol_biosynth_BshB1"/>
</dbReference>
<dbReference type="InterPro" id="IPR003737">
    <property type="entry name" value="GlcNAc_PI_deacetylase-related"/>
</dbReference>
<dbReference type="eggNOG" id="COG2120">
    <property type="taxonomic scope" value="Bacteria"/>
</dbReference>
<evidence type="ECO:0000313" key="1">
    <source>
        <dbReference type="EMBL" id="ADY57698.1"/>
    </source>
</evidence>
<dbReference type="GO" id="GO:0019213">
    <property type="term" value="F:deacetylase activity"/>
    <property type="evidence" value="ECO:0007669"/>
    <property type="project" value="InterPro"/>
</dbReference>
<dbReference type="STRING" id="756272.Plabr_0068"/>
<organism evidence="1 2">
    <name type="scientific">Rubinisphaera brasiliensis (strain ATCC 49424 / DSM 5305 / JCM 21570 / IAM 15109 / NBRC 103401 / IFAM 1448)</name>
    <name type="common">Planctomyces brasiliensis</name>
    <dbReference type="NCBI Taxonomy" id="756272"/>
    <lineage>
        <taxon>Bacteria</taxon>
        <taxon>Pseudomonadati</taxon>
        <taxon>Planctomycetota</taxon>
        <taxon>Planctomycetia</taxon>
        <taxon>Planctomycetales</taxon>
        <taxon>Planctomycetaceae</taxon>
        <taxon>Rubinisphaera</taxon>
    </lineage>
</organism>
<proteinExistence type="predicted"/>
<name>F0SLL5_RUBBR</name>
<dbReference type="Gene3D" id="3.40.50.10320">
    <property type="entry name" value="LmbE-like"/>
    <property type="match status" value="1"/>
</dbReference>
<dbReference type="NCBIfam" id="TIGR04001">
    <property type="entry name" value="thiol_BshB1"/>
    <property type="match status" value="1"/>
</dbReference>
<dbReference type="GO" id="GO:0016811">
    <property type="term" value="F:hydrolase activity, acting on carbon-nitrogen (but not peptide) bonds, in linear amides"/>
    <property type="evidence" value="ECO:0007669"/>
    <property type="project" value="TreeGrafter"/>
</dbReference>
<accession>F0SLL5</accession>
<keyword evidence="2" id="KW-1185">Reference proteome</keyword>
<dbReference type="InterPro" id="IPR024078">
    <property type="entry name" value="LmbE-like_dom_sf"/>
</dbReference>
<dbReference type="GO" id="GO:0071793">
    <property type="term" value="P:bacillithiol biosynthetic process"/>
    <property type="evidence" value="ECO:0007669"/>
    <property type="project" value="InterPro"/>
</dbReference>
<dbReference type="AlphaFoldDB" id="F0SLL5"/>
<dbReference type="PANTHER" id="PTHR12993:SF30">
    <property type="entry name" value="N-ACETYL-ALPHA-D-GLUCOSAMINYL L-MALATE DEACETYLASE 1"/>
    <property type="match status" value="1"/>
</dbReference>
<dbReference type="HOGENOM" id="CLU_049311_3_1_0"/>
<evidence type="ECO:0000313" key="2">
    <source>
        <dbReference type="Proteomes" id="UP000006860"/>
    </source>
</evidence>
<protein>
    <submittedName>
        <fullName evidence="1">LmbE family protein</fullName>
    </submittedName>
</protein>
<dbReference type="RefSeq" id="WP_013626442.1">
    <property type="nucleotide sequence ID" value="NC_015174.1"/>
</dbReference>
<reference evidence="2" key="1">
    <citation type="submission" date="2011-02" db="EMBL/GenBank/DDBJ databases">
        <title>The complete genome of Planctomyces brasiliensis DSM 5305.</title>
        <authorList>
            <person name="Lucas S."/>
            <person name="Copeland A."/>
            <person name="Lapidus A."/>
            <person name="Bruce D."/>
            <person name="Goodwin L."/>
            <person name="Pitluck S."/>
            <person name="Kyrpides N."/>
            <person name="Mavromatis K."/>
            <person name="Pagani I."/>
            <person name="Ivanova N."/>
            <person name="Ovchinnikova G."/>
            <person name="Lu M."/>
            <person name="Detter J.C."/>
            <person name="Han C."/>
            <person name="Land M."/>
            <person name="Hauser L."/>
            <person name="Markowitz V."/>
            <person name="Cheng J.-F."/>
            <person name="Hugenholtz P."/>
            <person name="Woyke T."/>
            <person name="Wu D."/>
            <person name="Tindall B."/>
            <person name="Pomrenke H.G."/>
            <person name="Brambilla E."/>
            <person name="Klenk H.-P."/>
            <person name="Eisen J.A."/>
        </authorList>
    </citation>
    <scope>NUCLEOTIDE SEQUENCE [LARGE SCALE GENOMIC DNA]</scope>
    <source>
        <strain evidence="2">ATCC 49424 / DSM 5305 / JCM 21570 / NBRC 103401 / IFAM 1448</strain>
    </source>
</reference>
<dbReference type="PANTHER" id="PTHR12993">
    <property type="entry name" value="N-ACETYLGLUCOSAMINYL-PHOSPHATIDYLINOSITOL DE-N-ACETYLASE-RELATED"/>
    <property type="match status" value="1"/>
</dbReference>
<sequence>MLDLLVVATHPDDAELSVGGILAKAVEEGLQVGILDLTTGEPTPRGSDETRRKETAAATAALGVQYRENLGLPNRKLQADLDARRELTNAFRRLRPRLILAPWEEDVHPDHVQASRLCDDARFWAKLSRSDLDGEPYWPPGMFYYLSVHLRIHPQASVVVDISEHIDRKLAAVACYESQGLAKEAGTFPNPYDDIRDRARYWGWSIRTAYAEPLLAREEVRVDTMQALMAGM</sequence>